<proteinExistence type="predicted"/>
<dbReference type="KEGG" id="ppi:ND049"/>
<evidence type="ECO:0000313" key="1">
    <source>
        <dbReference type="EMBL" id="AAP44282.1"/>
    </source>
</evidence>
<keyword evidence="1" id="KW-0614">Plasmid</keyword>
<dbReference type="AlphaFoldDB" id="Q6XUK3"/>
<dbReference type="RefSeq" id="WP_011154410.1">
    <property type="nucleotide sequence ID" value="NC_005244.2"/>
</dbReference>
<dbReference type="Proteomes" id="UP000005268">
    <property type="component" value="Plasmid pND6-1"/>
</dbReference>
<organism evidence="1 2">
    <name type="scientific">Pseudomonas putida ND6</name>
    <dbReference type="NCBI Taxonomy" id="231023"/>
    <lineage>
        <taxon>Bacteria</taxon>
        <taxon>Pseudomonadati</taxon>
        <taxon>Pseudomonadota</taxon>
        <taxon>Gammaproteobacteria</taxon>
        <taxon>Pseudomonadales</taxon>
        <taxon>Pseudomonadaceae</taxon>
        <taxon>Pseudomonas</taxon>
    </lineage>
</organism>
<gene>
    <name evidence="1" type="ORF">ND049</name>
</gene>
<reference evidence="1 2" key="1">
    <citation type="journal article" date="2004" name="Gene">
        <title>Complete nucleotide sequence and organization of the naphthalene catabolic plasmid pND6-1 from Pseudomonas sp. strain ND6.</title>
        <authorList>
            <person name="Li W."/>
            <person name="Shi J."/>
            <person name="Wang X."/>
            <person name="Han Y."/>
            <person name="Tong W."/>
            <person name="Ma L."/>
            <person name="Liu B."/>
            <person name="Cai B."/>
        </authorList>
    </citation>
    <scope>NUCLEOTIDE SEQUENCE [LARGE SCALE GENOMIC DNA]</scope>
    <source>
        <strain evidence="1 2">ND6</strain>
        <plasmid evidence="2">pnd6-1</plasmid>
    </source>
</reference>
<name>Q6XUK3_PSEPU</name>
<geneLocation type="plasmid" evidence="2">
    <name>pnd6-1</name>
</geneLocation>
<accession>Q6XUK3</accession>
<evidence type="ECO:0000313" key="2">
    <source>
        <dbReference type="Proteomes" id="UP000005268"/>
    </source>
</evidence>
<protein>
    <submittedName>
        <fullName evidence="1">Lin2600 dehydrogenase</fullName>
    </submittedName>
</protein>
<sequence>MKRKWNSQFDDFLKENINRLSKDQIAITLGVKPSAVDSARVRLGLSTFNKWPSEDDRILLERAPHLTISGLASLLNRSEASVKKRVEQLGATPKPTPQIEKYSLTTEQKEFIISNRLTLSRKQIQKALGISRNHLIASLASHKIKIRRNAPYTDIDDSFLMENYITLGAKKCAEHLERTVSSISSRALTLNIRTGRNRKWSIEEDRFLAENINKIGPEQVGLNLRRSLSAVKQRMRLVGANQRLTREEVRFIEENYIIHGAEWVSRKLNVSPERLIRKAKRLGFHSVSRQLQDRDLQFISENYSTYGPHWIAERLSCTKQTAIEAAKKIGVSYTRARWTPEDDQFLLDNYRKRPIIELAELLFRTYKAIPTRHKKLTDKQIN</sequence>
<dbReference type="EMBL" id="AY208917">
    <property type="protein sequence ID" value="AAP44282.1"/>
    <property type="molecule type" value="Genomic_DNA"/>
</dbReference>